<evidence type="ECO:0000313" key="3">
    <source>
        <dbReference type="Proteomes" id="UP001212401"/>
    </source>
</evidence>
<feature type="transmembrane region" description="Helical" evidence="1">
    <location>
        <begin position="343"/>
        <end position="364"/>
    </location>
</feature>
<feature type="transmembrane region" description="Helical" evidence="1">
    <location>
        <begin position="50"/>
        <end position="72"/>
    </location>
</feature>
<feature type="transmembrane region" description="Helical" evidence="1">
    <location>
        <begin position="319"/>
        <end position="337"/>
    </location>
</feature>
<feature type="transmembrane region" description="Helical" evidence="1">
    <location>
        <begin position="227"/>
        <end position="250"/>
    </location>
</feature>
<gene>
    <name evidence="2" type="ORF">L2724_02845</name>
</gene>
<proteinExistence type="predicted"/>
<feature type="transmembrane region" description="Helical" evidence="1">
    <location>
        <begin position="262"/>
        <end position="281"/>
    </location>
</feature>
<feature type="transmembrane region" description="Helical" evidence="1">
    <location>
        <begin position="118"/>
        <end position="144"/>
    </location>
</feature>
<organism evidence="2 3">
    <name type="scientific">Limosilactobacillus vaginalis</name>
    <dbReference type="NCBI Taxonomy" id="1633"/>
    <lineage>
        <taxon>Bacteria</taxon>
        <taxon>Bacillati</taxon>
        <taxon>Bacillota</taxon>
        <taxon>Bacilli</taxon>
        <taxon>Lactobacillales</taxon>
        <taxon>Lactobacillaceae</taxon>
        <taxon>Limosilactobacillus</taxon>
    </lineage>
</organism>
<dbReference type="EMBL" id="JAKHPH010000004">
    <property type="protein sequence ID" value="MCZ3667221.1"/>
    <property type="molecule type" value="Genomic_DNA"/>
</dbReference>
<feature type="transmembrane region" description="Helical" evidence="1">
    <location>
        <begin position="84"/>
        <end position="106"/>
    </location>
</feature>
<dbReference type="Proteomes" id="UP001212401">
    <property type="component" value="Unassembled WGS sequence"/>
</dbReference>
<accession>A0AAW5WR85</accession>
<sequence>MSKKYTIEIPESAMKKTGFIANEQLELNVNHNEITIRPSRVTDQLPKIRLYWYILPALVLTIVFFAFCRNQHMKTVPITGDYSIAYGSMLLSLVSGLLVFVITFIVTKLENNGPTRNIYWRSLPVITIAYGLIIAFSFSAFFWLLEKLFTDARFDIYTSTTFVFVIIAAINYLTINLALTLSSAIITNLLTIMIIGGMLFSMLTNSTRDWWKYNFSFLGTSQNSANLQFNVTLIFSGLLMMALVDYLFVNLQQKYPGIKTQLLRWLLYGEAACIAAIGLFPNDPKFHVLHDRISMWLVYIMLILIVAIRWILPEVTRQFLVTSYVIGAVMGAEYIVFKLANYLSLTAFELIEFALSFSWLLLLLQNIENLAQYGEQLFLVKIKNNSIEDETLVGTEKQPQDEAKR</sequence>
<dbReference type="RefSeq" id="WP_269295832.1">
    <property type="nucleotide sequence ID" value="NZ_JAKHPH010000004.1"/>
</dbReference>
<keyword evidence="1" id="KW-1133">Transmembrane helix</keyword>
<dbReference type="AlphaFoldDB" id="A0AAW5WR85"/>
<evidence type="ECO:0000313" key="2">
    <source>
        <dbReference type="EMBL" id="MCZ3667221.1"/>
    </source>
</evidence>
<name>A0AAW5WR85_9LACO</name>
<reference evidence="2" key="1">
    <citation type="submission" date="2022-01" db="EMBL/GenBank/DDBJ databases">
        <title>VMRC isolate genome collection.</title>
        <authorList>
            <person name="France M."/>
            <person name="Rutt L."/>
            <person name="Humphrys M."/>
            <person name="Ravel J."/>
        </authorList>
    </citation>
    <scope>NUCLEOTIDE SEQUENCE</scope>
    <source>
        <strain evidence="2">C0048A1</strain>
    </source>
</reference>
<feature type="transmembrane region" description="Helical" evidence="1">
    <location>
        <begin position="293"/>
        <end position="312"/>
    </location>
</feature>
<evidence type="ECO:0000256" key="1">
    <source>
        <dbReference type="SAM" id="Phobius"/>
    </source>
</evidence>
<feature type="transmembrane region" description="Helical" evidence="1">
    <location>
        <begin position="185"/>
        <end position="207"/>
    </location>
</feature>
<keyword evidence="1" id="KW-0812">Transmembrane</keyword>
<comment type="caution">
    <text evidence="2">The sequence shown here is derived from an EMBL/GenBank/DDBJ whole genome shotgun (WGS) entry which is preliminary data.</text>
</comment>
<feature type="transmembrane region" description="Helical" evidence="1">
    <location>
        <begin position="156"/>
        <end position="173"/>
    </location>
</feature>
<keyword evidence="1" id="KW-0472">Membrane</keyword>
<protein>
    <submittedName>
        <fullName evidence="2">ABC transporter permease</fullName>
    </submittedName>
</protein>